<reference evidence="1" key="1">
    <citation type="journal article" date="2020" name="bioRxiv">
        <title>Hybrid origin of Populus tomentosa Carr. identified through genome sequencing and phylogenomic analysis.</title>
        <authorList>
            <person name="An X."/>
            <person name="Gao K."/>
            <person name="Chen Z."/>
            <person name="Li J."/>
            <person name="Yang X."/>
            <person name="Yang X."/>
            <person name="Zhou J."/>
            <person name="Guo T."/>
            <person name="Zhao T."/>
            <person name="Huang S."/>
            <person name="Miao D."/>
            <person name="Khan W.U."/>
            <person name="Rao P."/>
            <person name="Ye M."/>
            <person name="Lei B."/>
            <person name="Liao W."/>
            <person name="Wang J."/>
            <person name="Ji L."/>
            <person name="Li Y."/>
            <person name="Guo B."/>
            <person name="Mustafa N.S."/>
            <person name="Li S."/>
            <person name="Yun Q."/>
            <person name="Keller S.R."/>
            <person name="Mao J."/>
            <person name="Zhang R."/>
            <person name="Strauss S.H."/>
        </authorList>
    </citation>
    <scope>NUCLEOTIDE SEQUENCE</scope>
    <source>
        <strain evidence="1">GM15</strain>
        <tissue evidence="1">Leaf</tissue>
    </source>
</reference>
<organism evidence="1 2">
    <name type="scientific">Populus tomentosa</name>
    <name type="common">Chinese white poplar</name>
    <dbReference type="NCBI Taxonomy" id="118781"/>
    <lineage>
        <taxon>Eukaryota</taxon>
        <taxon>Viridiplantae</taxon>
        <taxon>Streptophyta</taxon>
        <taxon>Embryophyta</taxon>
        <taxon>Tracheophyta</taxon>
        <taxon>Spermatophyta</taxon>
        <taxon>Magnoliopsida</taxon>
        <taxon>eudicotyledons</taxon>
        <taxon>Gunneridae</taxon>
        <taxon>Pentapetalae</taxon>
        <taxon>rosids</taxon>
        <taxon>fabids</taxon>
        <taxon>Malpighiales</taxon>
        <taxon>Salicaceae</taxon>
        <taxon>Saliceae</taxon>
        <taxon>Populus</taxon>
    </lineage>
</organism>
<dbReference type="OrthoDB" id="1898501at2759"/>
<keyword evidence="2" id="KW-1185">Reference proteome</keyword>
<proteinExistence type="predicted"/>
<comment type="caution">
    <text evidence="1">The sequence shown here is derived from an EMBL/GenBank/DDBJ whole genome shotgun (WGS) entry which is preliminary data.</text>
</comment>
<dbReference type="AlphaFoldDB" id="A0A8X7YTH6"/>
<gene>
    <name evidence="1" type="ORF">POTOM_035675</name>
</gene>
<evidence type="ECO:0000313" key="2">
    <source>
        <dbReference type="Proteomes" id="UP000886885"/>
    </source>
</evidence>
<protein>
    <submittedName>
        <fullName evidence="1">Uncharacterized protein</fullName>
    </submittedName>
</protein>
<name>A0A8X7YTH6_POPTO</name>
<accession>A0A8X7YTH6</accession>
<evidence type="ECO:0000313" key="1">
    <source>
        <dbReference type="EMBL" id="KAG6759203.1"/>
    </source>
</evidence>
<dbReference type="Proteomes" id="UP000886885">
    <property type="component" value="Chromosome 10A"/>
</dbReference>
<dbReference type="EMBL" id="JAAWWB010000019">
    <property type="protein sequence ID" value="KAG6759203.1"/>
    <property type="molecule type" value="Genomic_DNA"/>
</dbReference>
<sequence>MEHGLDDYTQDGTVDLKGKPVLRSKRGGLRACSFVVGQARIFINESLSSLPTSPVLVCKYFRTFAVLSLRSFKLGSSLPGG</sequence>